<gene>
    <name evidence="3" type="ORF">FNF31_07208</name>
</gene>
<reference evidence="3 4" key="1">
    <citation type="submission" date="2019-07" db="EMBL/GenBank/DDBJ databases">
        <title>Genomes of Cafeteria roenbergensis.</title>
        <authorList>
            <person name="Fischer M.G."/>
            <person name="Hackl T."/>
            <person name="Roman M."/>
        </authorList>
    </citation>
    <scope>NUCLEOTIDE SEQUENCE [LARGE SCALE GENOMIC DNA]</scope>
    <source>
        <strain evidence="3 4">Cflag</strain>
    </source>
</reference>
<protein>
    <submittedName>
        <fullName evidence="3">Uncharacterized protein</fullName>
    </submittedName>
</protein>
<dbReference type="EMBL" id="VLTM01000135">
    <property type="protein sequence ID" value="KAA0149470.1"/>
    <property type="molecule type" value="Genomic_DNA"/>
</dbReference>
<sequence>MPLLARRAVAALALALAVLGPSAQCRFATGGGTLSPDNDELVAALGEGSPLRKAASLLQGRDRAACAAAFGQAGKLLSARPNFEDGHAAAEFFKQAVRQRGCRLFESTEGPGRSASPDEERTAVNGSTVEPLTGHDGGRPAPGPAPALRRDAVTRAVLRVSGGQEARAAASLRGARVDDGMSPLSPDTWTRRSRRWTAALYKRHSVTAQDLLHGFGPAKPLGVAGQCRNVWVSVSPQDQNVVGQWDTHLPDLIQAIRARIGLRPPSESLEMDGDEADQAAALKTHWAYLCGRVVRQGAVLGVPDPGAAYRVPRDPAVLARLRLALKVLQQACEMEGATGRTLYRFAFAQTCNVRLWQ</sequence>
<proteinExistence type="predicted"/>
<evidence type="ECO:0000313" key="3">
    <source>
        <dbReference type="EMBL" id="KAA0149470.1"/>
    </source>
</evidence>
<keyword evidence="2" id="KW-0732">Signal</keyword>
<evidence type="ECO:0000313" key="4">
    <source>
        <dbReference type="Proteomes" id="UP000325113"/>
    </source>
</evidence>
<dbReference type="Proteomes" id="UP000325113">
    <property type="component" value="Unassembled WGS sequence"/>
</dbReference>
<name>A0A5A8CBS2_CAFRO</name>
<accession>A0A5A8CBS2</accession>
<dbReference type="AlphaFoldDB" id="A0A5A8CBS2"/>
<feature type="signal peptide" evidence="2">
    <location>
        <begin position="1"/>
        <end position="25"/>
    </location>
</feature>
<comment type="caution">
    <text evidence="3">The sequence shown here is derived from an EMBL/GenBank/DDBJ whole genome shotgun (WGS) entry which is preliminary data.</text>
</comment>
<feature type="chain" id="PRO_5023066785" evidence="2">
    <location>
        <begin position="26"/>
        <end position="357"/>
    </location>
</feature>
<evidence type="ECO:0000256" key="1">
    <source>
        <dbReference type="SAM" id="MobiDB-lite"/>
    </source>
</evidence>
<feature type="region of interest" description="Disordered" evidence="1">
    <location>
        <begin position="106"/>
        <end position="147"/>
    </location>
</feature>
<organism evidence="3 4">
    <name type="scientific">Cafeteria roenbergensis</name>
    <name type="common">Marine flagellate</name>
    <dbReference type="NCBI Taxonomy" id="33653"/>
    <lineage>
        <taxon>Eukaryota</taxon>
        <taxon>Sar</taxon>
        <taxon>Stramenopiles</taxon>
        <taxon>Bigyra</taxon>
        <taxon>Opalozoa</taxon>
        <taxon>Bicosoecida</taxon>
        <taxon>Cafeteriaceae</taxon>
        <taxon>Cafeteria</taxon>
    </lineage>
</organism>
<evidence type="ECO:0000256" key="2">
    <source>
        <dbReference type="SAM" id="SignalP"/>
    </source>
</evidence>